<name>A0AAN4C7H8_PROMI</name>
<evidence type="ECO:0000256" key="8">
    <source>
        <dbReference type="ARBA" id="ARBA00022656"/>
    </source>
</evidence>
<proteinExistence type="inferred from homology"/>
<dbReference type="CDD" id="cd04277">
    <property type="entry name" value="ZnMc_serralysin_like"/>
    <property type="match status" value="1"/>
</dbReference>
<evidence type="ECO:0000256" key="4">
    <source>
        <dbReference type="ARBA" id="ARBA00004613"/>
    </source>
</evidence>
<dbReference type="GO" id="GO:0090729">
    <property type="term" value="F:toxin activity"/>
    <property type="evidence" value="ECO:0007669"/>
    <property type="project" value="UniProtKB-KW"/>
</dbReference>
<evidence type="ECO:0000313" key="19">
    <source>
        <dbReference type="Proteomes" id="UP001171165"/>
    </source>
</evidence>
<dbReference type="InterPro" id="IPR011049">
    <property type="entry name" value="Serralysin-like_metalloprot_C"/>
</dbReference>
<dbReference type="SMART" id="SM00235">
    <property type="entry name" value="ZnMc"/>
    <property type="match status" value="1"/>
</dbReference>
<keyword evidence="16" id="KW-0472">Membrane</keyword>
<dbReference type="GO" id="GO:0031012">
    <property type="term" value="C:extracellular matrix"/>
    <property type="evidence" value="ECO:0007669"/>
    <property type="project" value="InterPro"/>
</dbReference>
<dbReference type="PANTHER" id="PTHR38340:SF1">
    <property type="entry name" value="S-LAYER PROTEIN"/>
    <property type="match status" value="1"/>
</dbReference>
<keyword evidence="8" id="KW-0800">Toxin</keyword>
<dbReference type="InterPro" id="IPR034033">
    <property type="entry name" value="Serralysin-like"/>
</dbReference>
<evidence type="ECO:0000256" key="5">
    <source>
        <dbReference type="ARBA" id="ARBA00009490"/>
    </source>
</evidence>
<dbReference type="InterPro" id="IPR050557">
    <property type="entry name" value="RTX_toxin/Mannuronan_C5-epim"/>
</dbReference>
<dbReference type="EC" id="3.4.24.40" evidence="6"/>
<dbReference type="Gene3D" id="3.40.390.10">
    <property type="entry name" value="Collagenase (Catalytic Domain)"/>
    <property type="match status" value="1"/>
</dbReference>
<evidence type="ECO:0000256" key="13">
    <source>
        <dbReference type="ARBA" id="ARBA00022833"/>
    </source>
</evidence>
<dbReference type="PANTHER" id="PTHR38340">
    <property type="entry name" value="S-LAYER PROTEIN"/>
    <property type="match status" value="1"/>
</dbReference>
<dbReference type="GO" id="GO:0008270">
    <property type="term" value="F:zinc ion binding"/>
    <property type="evidence" value="ECO:0007669"/>
    <property type="project" value="InterPro"/>
</dbReference>
<evidence type="ECO:0000256" key="16">
    <source>
        <dbReference type="ARBA" id="ARBA00023136"/>
    </source>
</evidence>
<reference evidence="18" key="1">
    <citation type="submission" date="2023-06" db="EMBL/GenBank/DDBJ databases">
        <authorList>
            <consortium name="Clinical and Environmental Microbiology Branch: Whole genome sequencing antimicrobial resistance pathogens in the healthcare setting"/>
        </authorList>
    </citation>
    <scope>NUCLEOTIDE SEQUENCE</scope>
    <source>
        <strain evidence="18">Microbial</strain>
    </source>
</reference>
<feature type="domain" description="Peptidase metallopeptidase" evidence="17">
    <location>
        <begin position="116"/>
        <end position="339"/>
    </location>
</feature>
<keyword evidence="14" id="KW-0106">Calcium</keyword>
<keyword evidence="15" id="KW-0843">Virulence</keyword>
<evidence type="ECO:0000256" key="15">
    <source>
        <dbReference type="ARBA" id="ARBA00023026"/>
    </source>
</evidence>
<gene>
    <name evidence="18" type="ORF">PW210_000436</name>
</gene>
<dbReference type="InterPro" id="IPR003995">
    <property type="entry name" value="RTX_toxin_determinant-A"/>
</dbReference>
<dbReference type="Pfam" id="PF00353">
    <property type="entry name" value="HemolysinCabind"/>
    <property type="match status" value="4"/>
</dbReference>
<dbReference type="Gene3D" id="2.150.10.10">
    <property type="entry name" value="Serralysin-like metalloprotease, C-terminal"/>
    <property type="match status" value="3"/>
</dbReference>
<keyword evidence="12" id="KW-0378">Hydrolase</keyword>
<sequence length="687" mass="77710">MNSFNSIKKPTYFYLPDGKIVINYMYGWPKQPHSNITKITYIFPDYDKKRNYSNKKYSVTEKDRIESIKHTAKVYELTYLKEKKEKEIASLKYYRNKYSISRIAELEKDIEDIENSINKNKNSIHPYFYNTQTTIYPHQQEVISDILNEIAHITQAKFVASNPEFDADIKFGFYDDFHISHGSIEFSYTTRGFATYPSGYSTPIKKINIDEQYQYSGTIFLNLSSHQYYKIIHQNDLDNYIKTEGNIGDAFNFKDNGTVLIIKKTNTLIETLKNNKYQPGTYHYKVVLHEVGHALGLSHSWQYLEYKDKNHVLASLKYSVMGYDIPTSEHADFGGLYPMTFMLLDILLLQQLYGENMTTRLENNIYGFHSNTGRVAYSLKSIEDKLVSCIWDSGGIDTLDFSLYTVNQVINLNEGSFSDIGGLRSNISIAYKTIIENAIGGSGHDTIIGNSANNELIGGDGNDTINGGLGNDHLYGGMGNDILYGDIGNDYLYGGIGDDILHGGMGNDILHGSMGNDYLYGNKGNDKLFGGDGDDTLVDYYGNNTFIGGKGNDLLFSISKAGRNELQGGEGDDIFYCGLGTNLLYGEQGNDTFNFLCYKGAKSYNLIFDFNTNEDKIIFVDQNYKKIDISKMKRVEQLSGNENEIVLHNDIHTNKTTITISTANNNHHSTIFIKLEGILSYNDLLDI</sequence>
<comment type="caution">
    <text evidence="18">The sequence shown here is derived from an EMBL/GenBank/DDBJ whole genome shotgun (WGS) entry which is preliminary data.</text>
</comment>
<evidence type="ECO:0000256" key="11">
    <source>
        <dbReference type="ARBA" id="ARBA00022737"/>
    </source>
</evidence>
<protein>
    <recommendedName>
        <fullName evidence="6">serralysin</fullName>
        <ecNumber evidence="6">3.4.24.40</ecNumber>
    </recommendedName>
</protein>
<evidence type="ECO:0000256" key="14">
    <source>
        <dbReference type="ARBA" id="ARBA00022837"/>
    </source>
</evidence>
<dbReference type="PRINTS" id="PR00313">
    <property type="entry name" value="CABNDNGRPT"/>
</dbReference>
<accession>A0AAN4C7H8</accession>
<dbReference type="PROSITE" id="PS00330">
    <property type="entry name" value="HEMOLYSIN_CALCIUM"/>
    <property type="match status" value="1"/>
</dbReference>
<dbReference type="InterPro" id="IPR006026">
    <property type="entry name" value="Peptidase_Metallo"/>
</dbReference>
<evidence type="ECO:0000256" key="1">
    <source>
        <dbReference type="ARBA" id="ARBA00001609"/>
    </source>
</evidence>
<keyword evidence="7" id="KW-0964">Secreted</keyword>
<dbReference type="InterPro" id="IPR018511">
    <property type="entry name" value="Hemolysin-typ_Ca-bd_CS"/>
</dbReference>
<keyword evidence="10" id="KW-0479">Metal-binding</keyword>
<dbReference type="InterPro" id="IPR013858">
    <property type="entry name" value="Peptidase_M10B_C"/>
</dbReference>
<evidence type="ECO:0000259" key="17">
    <source>
        <dbReference type="SMART" id="SM00235"/>
    </source>
</evidence>
<dbReference type="Pfam" id="PF08548">
    <property type="entry name" value="Peptidase_M10_C"/>
    <property type="match status" value="1"/>
</dbReference>
<dbReference type="SUPFAM" id="SSF55486">
    <property type="entry name" value="Metalloproteases ('zincins'), catalytic domain"/>
    <property type="match status" value="1"/>
</dbReference>
<keyword evidence="9" id="KW-0645">Protease</keyword>
<dbReference type="AlphaFoldDB" id="A0AAN4C7H8"/>
<dbReference type="GO" id="GO:0006508">
    <property type="term" value="P:proteolysis"/>
    <property type="evidence" value="ECO:0007669"/>
    <property type="project" value="UniProtKB-KW"/>
</dbReference>
<comment type="subcellular location">
    <subcellularLocation>
        <location evidence="3">Membrane</location>
    </subcellularLocation>
    <subcellularLocation>
        <location evidence="4">Secreted</location>
    </subcellularLocation>
</comment>
<dbReference type="PRINTS" id="PR01488">
    <property type="entry name" value="RTXTOXINA"/>
</dbReference>
<dbReference type="EMBL" id="ABKSPD020000001">
    <property type="protein sequence ID" value="EKW9774682.1"/>
    <property type="molecule type" value="Genomic_DNA"/>
</dbReference>
<evidence type="ECO:0000256" key="6">
    <source>
        <dbReference type="ARBA" id="ARBA00012422"/>
    </source>
</evidence>
<evidence type="ECO:0000256" key="3">
    <source>
        <dbReference type="ARBA" id="ARBA00004370"/>
    </source>
</evidence>
<evidence type="ECO:0000256" key="7">
    <source>
        <dbReference type="ARBA" id="ARBA00022525"/>
    </source>
</evidence>
<comment type="catalytic activity">
    <reaction evidence="1">
        <text>Preferential cleavage of bonds with hydrophobic residues in P1'.</text>
        <dbReference type="EC" id="3.4.24.40"/>
    </reaction>
</comment>
<evidence type="ECO:0000313" key="18">
    <source>
        <dbReference type="EMBL" id="EKW9774682.1"/>
    </source>
</evidence>
<keyword evidence="13" id="KW-0862">Zinc</keyword>
<evidence type="ECO:0000256" key="10">
    <source>
        <dbReference type="ARBA" id="ARBA00022723"/>
    </source>
</evidence>
<organism evidence="18 19">
    <name type="scientific">Proteus mirabilis</name>
    <dbReference type="NCBI Taxonomy" id="584"/>
    <lineage>
        <taxon>Bacteria</taxon>
        <taxon>Pseudomonadati</taxon>
        <taxon>Pseudomonadota</taxon>
        <taxon>Gammaproteobacteria</taxon>
        <taxon>Enterobacterales</taxon>
        <taxon>Morganellaceae</taxon>
        <taxon>Proteus</taxon>
    </lineage>
</organism>
<dbReference type="GO" id="GO:0005509">
    <property type="term" value="F:calcium ion binding"/>
    <property type="evidence" value="ECO:0007669"/>
    <property type="project" value="InterPro"/>
</dbReference>
<dbReference type="RefSeq" id="WP_088206788.1">
    <property type="nucleotide sequence ID" value="NZ_CP021852.1"/>
</dbReference>
<evidence type="ECO:0000256" key="2">
    <source>
        <dbReference type="ARBA" id="ARBA00001913"/>
    </source>
</evidence>
<comment type="similarity">
    <text evidence="5">Belongs to the peptidase M10B family.</text>
</comment>
<dbReference type="GO" id="GO:0004222">
    <property type="term" value="F:metalloendopeptidase activity"/>
    <property type="evidence" value="ECO:0007669"/>
    <property type="project" value="InterPro"/>
</dbReference>
<dbReference type="GO" id="GO:0005615">
    <property type="term" value="C:extracellular space"/>
    <property type="evidence" value="ECO:0007669"/>
    <property type="project" value="InterPro"/>
</dbReference>
<dbReference type="InterPro" id="IPR024079">
    <property type="entry name" value="MetalloPept_cat_dom_sf"/>
</dbReference>
<dbReference type="InterPro" id="IPR001343">
    <property type="entry name" value="Hemolysn_Ca-bd"/>
</dbReference>
<dbReference type="InterPro" id="IPR001818">
    <property type="entry name" value="Pept_M10_metallopeptidase"/>
</dbReference>
<comment type="cofactor">
    <cofactor evidence="2">
        <name>Ca(2+)</name>
        <dbReference type="ChEBI" id="CHEBI:29108"/>
    </cofactor>
</comment>
<dbReference type="Proteomes" id="UP001171165">
    <property type="component" value="Unassembled WGS sequence"/>
</dbReference>
<evidence type="ECO:0000256" key="9">
    <source>
        <dbReference type="ARBA" id="ARBA00022670"/>
    </source>
</evidence>
<dbReference type="SUPFAM" id="SSF51120">
    <property type="entry name" value="beta-Roll"/>
    <property type="match status" value="2"/>
</dbReference>
<evidence type="ECO:0000256" key="12">
    <source>
        <dbReference type="ARBA" id="ARBA00022801"/>
    </source>
</evidence>
<dbReference type="GO" id="GO:0016020">
    <property type="term" value="C:membrane"/>
    <property type="evidence" value="ECO:0007669"/>
    <property type="project" value="UniProtKB-SubCell"/>
</dbReference>
<dbReference type="Pfam" id="PF00413">
    <property type="entry name" value="Peptidase_M10"/>
    <property type="match status" value="1"/>
</dbReference>
<keyword evidence="11" id="KW-0677">Repeat</keyword>